<keyword evidence="7" id="KW-0175">Coiled coil</keyword>
<evidence type="ECO:0000313" key="9">
    <source>
        <dbReference type="EMBL" id="MBC8590302.1"/>
    </source>
</evidence>
<evidence type="ECO:0000313" key="10">
    <source>
        <dbReference type="Proteomes" id="UP000601522"/>
    </source>
</evidence>
<comment type="caution">
    <text evidence="9">The sequence shown here is derived from an EMBL/GenBank/DDBJ whole genome shotgun (WGS) entry which is preliminary data.</text>
</comment>
<dbReference type="PANTHER" id="PTHR34982:SF1">
    <property type="entry name" value="FLAGELLAR ASSEMBLY PROTEIN FLIH"/>
    <property type="match status" value="1"/>
</dbReference>
<dbReference type="GO" id="GO:0044781">
    <property type="term" value="P:bacterial-type flagellum organization"/>
    <property type="evidence" value="ECO:0007669"/>
    <property type="project" value="UniProtKB-KW"/>
</dbReference>
<keyword evidence="6" id="KW-1006">Bacterial flagellum protein export</keyword>
<keyword evidence="3" id="KW-0813">Transport</keyword>
<sequence length="255" mass="29624">MIKIPLSYRIIKNQNISSKEDISPIDTKFELPLEEKPEIEEDISTVDLEKIRQEIKDEIWKSQMGEIQREKQKILTQAMEEANTIREQAQNLGYEAGFKEGTEKGYEKAIRDAQEEAEEIKNKAKELIVQSEEYIEEYLEENRKNIIQLAATMAESIVHETIDTSSEKLLLLIKPILQQFNKGKNIIITCDPENEDYLKSRLEELKSINNDVNFVVLKDSSLEKNGCIIENEQQVLDLQISKQIHNILKDIKDME</sequence>
<evidence type="ECO:0000256" key="5">
    <source>
        <dbReference type="ARBA" id="ARBA00022927"/>
    </source>
</evidence>
<keyword evidence="5" id="KW-0653">Protein transport</keyword>
<dbReference type="GO" id="GO:0005829">
    <property type="term" value="C:cytosol"/>
    <property type="evidence" value="ECO:0007669"/>
    <property type="project" value="TreeGrafter"/>
</dbReference>
<evidence type="ECO:0000259" key="8">
    <source>
        <dbReference type="Pfam" id="PF02108"/>
    </source>
</evidence>
<dbReference type="EMBL" id="JACRTK010000001">
    <property type="protein sequence ID" value="MBC8590302.1"/>
    <property type="molecule type" value="Genomic_DNA"/>
</dbReference>
<evidence type="ECO:0000256" key="1">
    <source>
        <dbReference type="ARBA" id="ARBA00003041"/>
    </source>
</evidence>
<evidence type="ECO:0000256" key="7">
    <source>
        <dbReference type="SAM" id="Coils"/>
    </source>
</evidence>
<gene>
    <name evidence="9" type="ORF">H8689_03985</name>
</gene>
<accession>A0A926F1I4</accession>
<feature type="domain" description="Flagellar assembly protein FliH/Type III secretion system HrpE" evidence="8">
    <location>
        <begin position="119"/>
        <end position="246"/>
    </location>
</feature>
<keyword evidence="10" id="KW-1185">Reference proteome</keyword>
<dbReference type="RefSeq" id="WP_249323119.1">
    <property type="nucleotide sequence ID" value="NZ_JACRTK010000001.1"/>
</dbReference>
<dbReference type="InterPro" id="IPR051472">
    <property type="entry name" value="T3SS_Stator/FliH"/>
</dbReference>
<dbReference type="GO" id="GO:0015031">
    <property type="term" value="P:protein transport"/>
    <property type="evidence" value="ECO:0007669"/>
    <property type="project" value="UniProtKB-KW"/>
</dbReference>
<dbReference type="Pfam" id="PF02108">
    <property type="entry name" value="FliH"/>
    <property type="match status" value="1"/>
</dbReference>
<comment type="similarity">
    <text evidence="2">Belongs to the FliH family.</text>
</comment>
<dbReference type="InterPro" id="IPR018035">
    <property type="entry name" value="Flagellar_FliH/T3SS_HrpE"/>
</dbReference>
<dbReference type="PANTHER" id="PTHR34982">
    <property type="entry name" value="YOP PROTEINS TRANSLOCATION PROTEIN L"/>
    <property type="match status" value="1"/>
</dbReference>
<evidence type="ECO:0000256" key="6">
    <source>
        <dbReference type="ARBA" id="ARBA00023225"/>
    </source>
</evidence>
<evidence type="ECO:0000256" key="3">
    <source>
        <dbReference type="ARBA" id="ARBA00022448"/>
    </source>
</evidence>
<reference evidence="9 10" key="1">
    <citation type="submission" date="2020-08" db="EMBL/GenBank/DDBJ databases">
        <title>Genome public.</title>
        <authorList>
            <person name="Liu C."/>
            <person name="Sun Q."/>
        </authorList>
    </citation>
    <scope>NUCLEOTIDE SEQUENCE [LARGE SCALE GENOMIC DNA]</scope>
    <source>
        <strain evidence="9 10">NSJ-26</strain>
    </source>
</reference>
<name>A0A926F1I4_9FIRM</name>
<evidence type="ECO:0000256" key="4">
    <source>
        <dbReference type="ARBA" id="ARBA00022795"/>
    </source>
</evidence>
<comment type="function">
    <text evidence="1">Needed for flagellar regrowth and assembly.</text>
</comment>
<proteinExistence type="inferred from homology"/>
<protein>
    <recommendedName>
        <fullName evidence="8">Flagellar assembly protein FliH/Type III secretion system HrpE domain-containing protein</fullName>
    </recommendedName>
</protein>
<keyword evidence="4" id="KW-1005">Bacterial flagellum biogenesis</keyword>
<dbReference type="AlphaFoldDB" id="A0A926F1I4"/>
<dbReference type="Proteomes" id="UP000601522">
    <property type="component" value="Unassembled WGS sequence"/>
</dbReference>
<evidence type="ECO:0000256" key="2">
    <source>
        <dbReference type="ARBA" id="ARBA00006602"/>
    </source>
</evidence>
<feature type="coiled-coil region" evidence="7">
    <location>
        <begin position="103"/>
        <end position="141"/>
    </location>
</feature>
<organism evidence="9 10">
    <name type="scientific">Wansuia hejianensis</name>
    <dbReference type="NCBI Taxonomy" id="2763667"/>
    <lineage>
        <taxon>Bacteria</taxon>
        <taxon>Bacillati</taxon>
        <taxon>Bacillota</taxon>
        <taxon>Clostridia</taxon>
        <taxon>Lachnospirales</taxon>
        <taxon>Lachnospiraceae</taxon>
        <taxon>Wansuia</taxon>
    </lineage>
</organism>